<dbReference type="GO" id="GO:0005576">
    <property type="term" value="C:extracellular region"/>
    <property type="evidence" value="ECO:0007669"/>
    <property type="project" value="UniProtKB-SubCell"/>
</dbReference>
<dbReference type="InterPro" id="IPR014756">
    <property type="entry name" value="Ig_E-set"/>
</dbReference>
<protein>
    <recommendedName>
        <fullName evidence="13">Abnormal spindle-like microcephaly-associated protein ASH domain-containing protein</fullName>
    </recommendedName>
</protein>
<evidence type="ECO:0000256" key="4">
    <source>
        <dbReference type="ARBA" id="ARBA00005564"/>
    </source>
</evidence>
<keyword evidence="8" id="KW-0998">Cell outer membrane</keyword>
<dbReference type="SUPFAM" id="SSF82171">
    <property type="entry name" value="DPP6 N-terminal domain-like"/>
    <property type="match status" value="1"/>
</dbReference>
<feature type="signal peptide" evidence="10">
    <location>
        <begin position="1"/>
        <end position="28"/>
    </location>
</feature>
<dbReference type="EMBL" id="LYXE01000182">
    <property type="protein sequence ID" value="PDV96733.1"/>
    <property type="molecule type" value="Genomic_DNA"/>
</dbReference>
<dbReference type="Proteomes" id="UP000220922">
    <property type="component" value="Unassembled WGS sequence"/>
</dbReference>
<dbReference type="SUPFAM" id="SSF75011">
    <property type="entry name" value="3-carboxy-cis,cis-mucoante lactonizing enzyme"/>
    <property type="match status" value="1"/>
</dbReference>
<reference evidence="11 12" key="1">
    <citation type="submission" date="2016-05" db="EMBL/GenBank/DDBJ databases">
        <authorList>
            <person name="Lavstsen T."/>
            <person name="Jespersen J.S."/>
        </authorList>
    </citation>
    <scope>NUCLEOTIDE SEQUENCE [LARGE SCALE GENOMIC DNA]</scope>
    <source>
        <strain evidence="11 12">B7-9</strain>
    </source>
</reference>
<evidence type="ECO:0000256" key="5">
    <source>
        <dbReference type="ARBA" id="ARBA00022525"/>
    </source>
</evidence>
<gene>
    <name evidence="11" type="ORF">A9Q02_05770</name>
</gene>
<dbReference type="Pfam" id="PF02415">
    <property type="entry name" value="Chlam_PMP"/>
    <property type="match status" value="1"/>
</dbReference>
<evidence type="ECO:0000256" key="7">
    <source>
        <dbReference type="ARBA" id="ARBA00023136"/>
    </source>
</evidence>
<evidence type="ECO:0000313" key="11">
    <source>
        <dbReference type="EMBL" id="PDV96733.1"/>
    </source>
</evidence>
<evidence type="ECO:0000256" key="1">
    <source>
        <dbReference type="ARBA" id="ARBA00004196"/>
    </source>
</evidence>
<evidence type="ECO:0000256" key="6">
    <source>
        <dbReference type="ARBA" id="ARBA00022729"/>
    </source>
</evidence>
<dbReference type="GO" id="GO:0017057">
    <property type="term" value="F:6-phosphogluconolactonase activity"/>
    <property type="evidence" value="ECO:0007669"/>
    <property type="project" value="TreeGrafter"/>
</dbReference>
<dbReference type="InterPro" id="IPR050282">
    <property type="entry name" value="Cycloisomerase_2"/>
</dbReference>
<dbReference type="InterPro" id="IPR003368">
    <property type="entry name" value="POMP_repeat"/>
</dbReference>
<dbReference type="SUPFAM" id="SSF51126">
    <property type="entry name" value="Pectin lyase-like"/>
    <property type="match status" value="1"/>
</dbReference>
<keyword evidence="7" id="KW-0472">Membrane</keyword>
<dbReference type="Pfam" id="PF10282">
    <property type="entry name" value="Lactonase"/>
    <property type="match status" value="2"/>
</dbReference>
<dbReference type="RefSeq" id="WP_097655118.1">
    <property type="nucleotide sequence ID" value="NZ_LYXE01000182.1"/>
</dbReference>
<organism evidence="11 12">
    <name type="scientific">Candidatus Chloroploca asiatica</name>
    <dbReference type="NCBI Taxonomy" id="1506545"/>
    <lineage>
        <taxon>Bacteria</taxon>
        <taxon>Bacillati</taxon>
        <taxon>Chloroflexota</taxon>
        <taxon>Chloroflexia</taxon>
        <taxon>Chloroflexales</taxon>
        <taxon>Chloroflexineae</taxon>
        <taxon>Oscillochloridaceae</taxon>
        <taxon>Candidatus Chloroploca</taxon>
    </lineage>
</organism>
<keyword evidence="12" id="KW-1185">Reference proteome</keyword>
<keyword evidence="6 10" id="KW-0732">Signal</keyword>
<dbReference type="InterPro" id="IPR059226">
    <property type="entry name" value="Choice_anch_Q_dom"/>
</dbReference>
<dbReference type="NCBIfam" id="NF012200">
    <property type="entry name" value="choice_anch_D"/>
    <property type="match status" value="2"/>
</dbReference>
<evidence type="ECO:0000256" key="8">
    <source>
        <dbReference type="ARBA" id="ARBA00023237"/>
    </source>
</evidence>
<evidence type="ECO:0000256" key="3">
    <source>
        <dbReference type="ARBA" id="ARBA00004613"/>
    </source>
</evidence>
<dbReference type="GO" id="GO:0009279">
    <property type="term" value="C:cell outer membrane"/>
    <property type="evidence" value="ECO:0007669"/>
    <property type="project" value="UniProtKB-SubCell"/>
</dbReference>
<accession>A0A2H3KGA0</accession>
<comment type="subcellular location">
    <subcellularLocation>
        <location evidence="1">Cell envelope</location>
    </subcellularLocation>
    <subcellularLocation>
        <location evidence="2">Cell outer membrane</location>
    </subcellularLocation>
    <subcellularLocation>
        <location evidence="3">Secreted</location>
    </subcellularLocation>
</comment>
<dbReference type="InterPro" id="IPR019405">
    <property type="entry name" value="Lactonase_7-beta_prop"/>
</dbReference>
<dbReference type="PANTHER" id="PTHR30344">
    <property type="entry name" value="6-PHOSPHOGLUCONOLACTONASE-RELATED"/>
    <property type="match status" value="1"/>
</dbReference>
<dbReference type="SUPFAM" id="SSF81296">
    <property type="entry name" value="E set domains"/>
    <property type="match status" value="3"/>
</dbReference>
<evidence type="ECO:0008006" key="13">
    <source>
        <dbReference type="Google" id="ProtNLM"/>
    </source>
</evidence>
<evidence type="ECO:0000256" key="10">
    <source>
        <dbReference type="SAM" id="SignalP"/>
    </source>
</evidence>
<name>A0A2H3KGA0_9CHLR</name>
<keyword evidence="5" id="KW-0964">Secreted</keyword>
<dbReference type="GO" id="GO:0005737">
    <property type="term" value="C:cytoplasm"/>
    <property type="evidence" value="ECO:0007669"/>
    <property type="project" value="UniProtKB-SubCell"/>
</dbReference>
<evidence type="ECO:0000313" key="12">
    <source>
        <dbReference type="Proteomes" id="UP000220922"/>
    </source>
</evidence>
<sequence length="1535" mass="154211">MSRLLARLLLALSLILVGLGWPAPRANAAVSIVVDPSAGDADNNSDGKCSLYEALQAIADQGVYHQCDASGNGPYAISFSTPGPLQLSDPLKDLPSISADLLMIGPVTIVGRPEGNSPIFVINGGGSLSLTNLTLTKGAPAIRVAIGGTLNAAGVSFLDNVATVGDGGAIRSEGALQIAGSLFTGNGADGSDGGGAIWAAGSDPARIAGSIFSGNRALRSGGAIYAIAPLELTDVILDGNLAFASDPNNNGVEGDPGDNYDAQGGGALYVRNNGANPDAARLTRVIMTGNLSLRGNGGGLHVAPNSAVTVRDSVLSGNIAGSPGNDRRGGAVANFGGLTTIVRSVLLNNLVTGSGGAIANSGDFGLSLANVELTANAATANGGGLFNEDPGGGAAIVDLRNVTITANSAGGQGAALFNQPSGTLRLVNTALVGGCAGGSLTSLGHNLDDGSSCGLNQPGDLSATSASFEAPSFNGGPLSPMLTSRPTGASPLRDAGDPATCANPPVDNQDVRGFSRPKGNRCDIGAFELPAPAPVTSLTPLPPGPLNFGNVTVGNSQQLSIELSNTGDAPLTLSTAQLSGLAAASFSVISSIPLTLDPGTSGSLNLACAPTGTPGLRSATLSLSSDDPAQPTLNYVLSCNAVAAPTPGFASNPAAPGPLDVGQALVGGSRDRSLSLREVGGASLTISGLSLGGLNPGDFSLVGWNGNDPITIPDGGAPMDLGLRCTPSAPGLRAATLSMSTNDPQQPTVTFDVSCQGVRPLQPPLAPFALGQAGTGASSGPHGLAISPDGQHLYLAAQTGDRLIMLRRSPSGALQVGATYQHNATLPEGTLRLDGPRYVAVSPDGRNVYVTASASDTVTAFARETTTGLLTLIDTVQQGDSYGCRVRPPPQAIECAGTISSLDNPQGLVVSPDGRHVIVASATGHLTVLSRAENGGLRGLFPTGPRFVMSLNRSELAGARGLAISPEGSNLYVAGYTNNQLVGITRNPANGHLSFNEALNDGGRIAGLDGIFGVTVSPDGQHVYAASQRANAVAVFQRNLAEQGRLRFQEVWRQGDTVLDPQTGGPRTLNGLAGALFVAASTDGRYVYVSGESANGIAAFARTPDGTLQFVQALVRVPASGITTGPFLGAARGLAVDPQGDQLFVASFRDNVALTLGPVNPLPALESLLPASAPVGSPALSLRVLGEGFAAGAVVRWAGSDLPTERLGSGELRATVAANLLSSAGNVAVTVRNPSPGGGESSARSFVVSAAQANPLPALASLTPTSLLAGSGSVRISLQGSGFIPSSHVELNGQQRPTSYRGPELLDVDLSAADLAQPGARGLRVVNPGPGGGTSEVLTLNVGSPSAPPPPGLISLSPASVVAGAGTGLELNLRGSGFVESTQGQWNGSTRPTRLISADEVVISLSAADLLTPGAGELRVRNPDGQLSNGLSFSIVAPGSNPRPSVQGLLGLGRNGELLIVTLAGSDFVPGAIVRWNGVSRAATNVTPTTLQVALQPEDARSFALVRVINPEPGGGESAAIVVHIPTAYLPLVRR</sequence>
<dbReference type="Gene3D" id="2.130.10.10">
    <property type="entry name" value="YVTN repeat-like/Quinoprotein amine dehydrogenase"/>
    <property type="match status" value="3"/>
</dbReference>
<feature type="region of interest" description="Disordered" evidence="9">
    <location>
        <begin position="464"/>
        <end position="496"/>
    </location>
</feature>
<dbReference type="Gene3D" id="2.60.40.10">
    <property type="entry name" value="Immunoglobulins"/>
    <property type="match status" value="3"/>
</dbReference>
<dbReference type="OrthoDB" id="161206at2"/>
<evidence type="ECO:0000256" key="9">
    <source>
        <dbReference type="SAM" id="MobiDB-lite"/>
    </source>
</evidence>
<dbReference type="InterPro" id="IPR013783">
    <property type="entry name" value="Ig-like_fold"/>
</dbReference>
<proteinExistence type="inferred from homology"/>
<comment type="similarity">
    <text evidence="4">Belongs to the cycloisomerase 2 family.</text>
</comment>
<dbReference type="NCBIfam" id="NF041518">
    <property type="entry name" value="choice_anch_Q"/>
    <property type="match status" value="1"/>
</dbReference>
<dbReference type="PANTHER" id="PTHR30344:SF1">
    <property type="entry name" value="6-PHOSPHOGLUCONOLACTONASE"/>
    <property type="match status" value="1"/>
</dbReference>
<dbReference type="InterPro" id="IPR011050">
    <property type="entry name" value="Pectin_lyase_fold/virulence"/>
</dbReference>
<comment type="caution">
    <text evidence="11">The sequence shown here is derived from an EMBL/GenBank/DDBJ whole genome shotgun (WGS) entry which is preliminary data.</text>
</comment>
<dbReference type="InterPro" id="IPR015943">
    <property type="entry name" value="WD40/YVTN_repeat-like_dom_sf"/>
</dbReference>
<evidence type="ECO:0000256" key="2">
    <source>
        <dbReference type="ARBA" id="ARBA00004442"/>
    </source>
</evidence>
<feature type="chain" id="PRO_5013749532" description="Abnormal spindle-like microcephaly-associated protein ASH domain-containing protein" evidence="10">
    <location>
        <begin position="29"/>
        <end position="1535"/>
    </location>
</feature>